<evidence type="ECO:0000313" key="4">
    <source>
        <dbReference type="Proteomes" id="UP001138802"/>
    </source>
</evidence>
<feature type="transmembrane region" description="Helical" evidence="2">
    <location>
        <begin position="43"/>
        <end position="62"/>
    </location>
</feature>
<feature type="compositionally biased region" description="Low complexity" evidence="1">
    <location>
        <begin position="19"/>
        <end position="29"/>
    </location>
</feature>
<dbReference type="AlphaFoldDB" id="A0A9X0WKB6"/>
<sequence length="377" mass="40865">MSEKTTTVPNPSTPPPTGAPGAAAHPKAGQPGGNAKQPSPARVFLIAIVVVAVTIVGLGIYWSQQPKTFNVAALQAEELKPYSGRPVPGTAVVAASIGVAETLLNKPGGFIYNDIMPPGIYLDNMPNWEYGALKELRDSVRALRNDFSRSQTQSIENTHVKDADVRLAIDAKSWMLPSAEDQYRLAVESLRSFMRDLSLGQDRSARFFARADNLAAYLSVVEKRLGSLAVRLSASVGDHELTSALLQSLPKDDDATDMDDAATQLELSAQFMDSTGRTPWYLVDDIFYEARGYTWALLHMMRAISIDFADILASKNADVSLKQIIRDLEGATKPMASPIVLNGHGYGFLANHSLVMASYISKANAAVLDLRILMQQG</sequence>
<feature type="compositionally biased region" description="Low complexity" evidence="1">
    <location>
        <begin position="1"/>
        <end position="10"/>
    </location>
</feature>
<gene>
    <name evidence="3" type="ORF">CKO25_13995</name>
</gene>
<reference evidence="3 4" key="1">
    <citation type="journal article" date="2020" name="Microorganisms">
        <title>Osmotic Adaptation and Compatible Solute Biosynthesis of Phototrophic Bacteria as Revealed from Genome Analyses.</title>
        <authorList>
            <person name="Imhoff J.F."/>
            <person name="Rahn T."/>
            <person name="Kunzel S."/>
            <person name="Keller A."/>
            <person name="Neulinger S.C."/>
        </authorList>
    </citation>
    <scope>NUCLEOTIDE SEQUENCE [LARGE SCALE GENOMIC DNA]</scope>
    <source>
        <strain evidence="3 4">DSM 21303</strain>
    </source>
</reference>
<dbReference type="PIRSF" id="PIRSF029693">
    <property type="entry name" value="UCP029693"/>
    <property type="match status" value="1"/>
</dbReference>
<keyword evidence="4" id="KW-1185">Reference proteome</keyword>
<keyword evidence="2" id="KW-0472">Membrane</keyword>
<feature type="region of interest" description="Disordered" evidence="1">
    <location>
        <begin position="1"/>
        <end position="36"/>
    </location>
</feature>
<protein>
    <recommendedName>
        <fullName evidence="5">DUF2333 family protein</fullName>
    </recommendedName>
</protein>
<keyword evidence="2" id="KW-0812">Transmembrane</keyword>
<dbReference type="InterPro" id="IPR016936">
    <property type="entry name" value="UCP029693"/>
</dbReference>
<organism evidence="3 4">
    <name type="scientific">Thiocapsa imhoffii</name>
    <dbReference type="NCBI Taxonomy" id="382777"/>
    <lineage>
        <taxon>Bacteria</taxon>
        <taxon>Pseudomonadati</taxon>
        <taxon>Pseudomonadota</taxon>
        <taxon>Gammaproteobacteria</taxon>
        <taxon>Chromatiales</taxon>
        <taxon>Chromatiaceae</taxon>
        <taxon>Thiocapsa</taxon>
    </lineage>
</organism>
<dbReference type="EMBL" id="NRSD01000015">
    <property type="protein sequence ID" value="MBK1645742.1"/>
    <property type="molecule type" value="Genomic_DNA"/>
</dbReference>
<evidence type="ECO:0000313" key="3">
    <source>
        <dbReference type="EMBL" id="MBK1645742.1"/>
    </source>
</evidence>
<evidence type="ECO:0000256" key="2">
    <source>
        <dbReference type="SAM" id="Phobius"/>
    </source>
</evidence>
<keyword evidence="2" id="KW-1133">Transmembrane helix</keyword>
<evidence type="ECO:0000256" key="1">
    <source>
        <dbReference type="SAM" id="MobiDB-lite"/>
    </source>
</evidence>
<name>A0A9X0WKB6_9GAMM</name>
<dbReference type="Proteomes" id="UP001138802">
    <property type="component" value="Unassembled WGS sequence"/>
</dbReference>
<comment type="caution">
    <text evidence="3">The sequence shown here is derived from an EMBL/GenBank/DDBJ whole genome shotgun (WGS) entry which is preliminary data.</text>
</comment>
<accession>A0A9X0WKB6</accession>
<dbReference type="Pfam" id="PF10095">
    <property type="entry name" value="DUF2333"/>
    <property type="match status" value="1"/>
</dbReference>
<evidence type="ECO:0008006" key="5">
    <source>
        <dbReference type="Google" id="ProtNLM"/>
    </source>
</evidence>
<dbReference type="RefSeq" id="WP_200388550.1">
    <property type="nucleotide sequence ID" value="NZ_NRSD01000015.1"/>
</dbReference>
<proteinExistence type="predicted"/>